<keyword evidence="6 9" id="KW-0408">Iron</keyword>
<keyword evidence="3 9" id="KW-0349">Heme</keyword>
<dbReference type="Pfam" id="PF06969">
    <property type="entry name" value="HemN_C"/>
    <property type="match status" value="1"/>
</dbReference>
<gene>
    <name evidence="11" type="ORF">HMPREF9443_00738</name>
</gene>
<dbReference type="PROSITE" id="PS51918">
    <property type="entry name" value="RADICAL_SAM"/>
    <property type="match status" value="1"/>
</dbReference>
<dbReference type="SFLD" id="SFLDG01065">
    <property type="entry name" value="anaerobic_coproporphyrinogen-I"/>
    <property type="match status" value="1"/>
</dbReference>
<dbReference type="InterPro" id="IPR006638">
    <property type="entry name" value="Elp3/MiaA/NifB-like_rSAM"/>
</dbReference>
<dbReference type="PANTHER" id="PTHR13932:SF5">
    <property type="entry name" value="RADICAL S-ADENOSYL METHIONINE DOMAIN-CONTAINING PROTEIN 1, MITOCHONDRIAL"/>
    <property type="match status" value="1"/>
</dbReference>
<dbReference type="NCBIfam" id="TIGR00539">
    <property type="entry name" value="hemN_rel"/>
    <property type="match status" value="1"/>
</dbReference>
<dbReference type="EMBL" id="AEVN01000029">
    <property type="protein sequence ID" value="EFY05254.1"/>
    <property type="molecule type" value="Genomic_DNA"/>
</dbReference>
<dbReference type="GO" id="GO:0004109">
    <property type="term" value="F:coproporphyrinogen oxidase activity"/>
    <property type="evidence" value="ECO:0007669"/>
    <property type="project" value="InterPro"/>
</dbReference>
<keyword evidence="4 9" id="KW-0949">S-adenosyl-L-methionine</keyword>
<dbReference type="InterPro" id="IPR010723">
    <property type="entry name" value="HemN_C"/>
</dbReference>
<evidence type="ECO:0000259" key="10">
    <source>
        <dbReference type="PROSITE" id="PS51918"/>
    </source>
</evidence>
<evidence type="ECO:0000256" key="1">
    <source>
        <dbReference type="ARBA" id="ARBA00006100"/>
    </source>
</evidence>
<evidence type="ECO:0000256" key="6">
    <source>
        <dbReference type="ARBA" id="ARBA00023004"/>
    </source>
</evidence>
<dbReference type="InterPro" id="IPR034505">
    <property type="entry name" value="Coproporphyrinogen-III_oxidase"/>
</dbReference>
<dbReference type="SUPFAM" id="SSF102114">
    <property type="entry name" value="Radical SAM enzymes"/>
    <property type="match status" value="1"/>
</dbReference>
<dbReference type="Pfam" id="PF04055">
    <property type="entry name" value="Radical_SAM"/>
    <property type="match status" value="1"/>
</dbReference>
<dbReference type="AlphaFoldDB" id="E8LD14"/>
<evidence type="ECO:0000256" key="9">
    <source>
        <dbReference type="RuleBase" id="RU364116"/>
    </source>
</evidence>
<evidence type="ECO:0000256" key="4">
    <source>
        <dbReference type="ARBA" id="ARBA00022691"/>
    </source>
</evidence>
<dbReference type="RefSeq" id="WP_009145121.1">
    <property type="nucleotide sequence ID" value="NZ_GL830871.1"/>
</dbReference>
<dbReference type="InterPro" id="IPR058240">
    <property type="entry name" value="rSAM_sf"/>
</dbReference>
<accession>E8LD14</accession>
<comment type="function">
    <text evidence="9">Probably acts as a heme chaperone, transferring heme to an unknown acceptor. Binds one molecule of heme per monomer, possibly covalently. Binds 1 [4Fe-4S] cluster. The cluster is coordinated with 3 cysteines and an exchangeable S-adenosyl-L-methionine.</text>
</comment>
<keyword evidence="5 9" id="KW-0479">Metal-binding</keyword>
<dbReference type="SFLD" id="SFLDF00288">
    <property type="entry name" value="HemN-like__clustered_with_nucl"/>
    <property type="match status" value="1"/>
</dbReference>
<dbReference type="InterPro" id="IPR004559">
    <property type="entry name" value="HemW-like"/>
</dbReference>
<dbReference type="eggNOG" id="COG0635">
    <property type="taxonomic scope" value="Bacteria"/>
</dbReference>
<comment type="similarity">
    <text evidence="1">Belongs to the anaerobic coproporphyrinogen-III oxidase family. HemW subfamily.</text>
</comment>
<evidence type="ECO:0000256" key="8">
    <source>
        <dbReference type="ARBA" id="ARBA00023186"/>
    </source>
</evidence>
<organism evidence="11 12">
    <name type="scientific">Phascolarctobacterium succinatutens YIT 12067</name>
    <dbReference type="NCBI Taxonomy" id="626939"/>
    <lineage>
        <taxon>Bacteria</taxon>
        <taxon>Bacillati</taxon>
        <taxon>Bacillota</taxon>
        <taxon>Negativicutes</taxon>
        <taxon>Acidaminococcales</taxon>
        <taxon>Acidaminococcaceae</taxon>
        <taxon>Phascolarctobacterium</taxon>
    </lineage>
</organism>
<dbReference type="InterPro" id="IPR013785">
    <property type="entry name" value="Aldolase_TIM"/>
</dbReference>
<dbReference type="SFLD" id="SFLDG01082">
    <property type="entry name" value="B12-binding_domain_containing"/>
    <property type="match status" value="1"/>
</dbReference>
<dbReference type="PANTHER" id="PTHR13932">
    <property type="entry name" value="COPROPORPHYRINIGEN III OXIDASE"/>
    <property type="match status" value="1"/>
</dbReference>
<dbReference type="GO" id="GO:0046872">
    <property type="term" value="F:metal ion binding"/>
    <property type="evidence" value="ECO:0007669"/>
    <property type="project" value="UniProtKB-UniRule"/>
</dbReference>
<evidence type="ECO:0000256" key="5">
    <source>
        <dbReference type="ARBA" id="ARBA00022723"/>
    </source>
</evidence>
<dbReference type="SMART" id="SM00729">
    <property type="entry name" value="Elp3"/>
    <property type="match status" value="1"/>
</dbReference>
<reference evidence="11 12" key="1">
    <citation type="submission" date="2011-01" db="EMBL/GenBank/DDBJ databases">
        <authorList>
            <person name="Weinstock G."/>
            <person name="Sodergren E."/>
            <person name="Clifton S."/>
            <person name="Fulton L."/>
            <person name="Fulton B."/>
            <person name="Courtney L."/>
            <person name="Fronick C."/>
            <person name="Harrison M."/>
            <person name="Strong C."/>
            <person name="Farmer C."/>
            <person name="Delahaunty K."/>
            <person name="Markovic C."/>
            <person name="Hall O."/>
            <person name="Minx P."/>
            <person name="Tomlinson C."/>
            <person name="Mitreva M."/>
            <person name="Hou S."/>
            <person name="Chen J."/>
            <person name="Wollam A."/>
            <person name="Pepin K.H."/>
            <person name="Johnson M."/>
            <person name="Bhonagiri V."/>
            <person name="Zhang X."/>
            <person name="Suruliraj S."/>
            <person name="Warren W."/>
            <person name="Chinwalla A."/>
            <person name="Mardis E.R."/>
            <person name="Wilson R.K."/>
        </authorList>
    </citation>
    <scope>NUCLEOTIDE SEQUENCE [LARGE SCALE GENOMIC DNA]</scope>
    <source>
        <strain evidence="11 12">YIT 12067</strain>
    </source>
</reference>
<dbReference type="HOGENOM" id="CLU_027579_1_1_9"/>
<protein>
    <recommendedName>
        <fullName evidence="2 9">Heme chaperone HemW</fullName>
    </recommendedName>
</protein>
<dbReference type="Gene3D" id="3.20.20.70">
    <property type="entry name" value="Aldolase class I"/>
    <property type="match status" value="1"/>
</dbReference>
<dbReference type="GO" id="GO:0005737">
    <property type="term" value="C:cytoplasm"/>
    <property type="evidence" value="ECO:0007669"/>
    <property type="project" value="UniProtKB-SubCell"/>
</dbReference>
<evidence type="ECO:0000256" key="3">
    <source>
        <dbReference type="ARBA" id="ARBA00022617"/>
    </source>
</evidence>
<comment type="subcellular location">
    <subcellularLocation>
        <location evidence="9">Cytoplasm</location>
    </subcellularLocation>
</comment>
<dbReference type="GO" id="GO:0006779">
    <property type="term" value="P:porphyrin-containing compound biosynthetic process"/>
    <property type="evidence" value="ECO:0007669"/>
    <property type="project" value="InterPro"/>
</dbReference>
<evidence type="ECO:0000313" key="11">
    <source>
        <dbReference type="EMBL" id="EFY05254.1"/>
    </source>
</evidence>
<keyword evidence="12" id="KW-1185">Reference proteome</keyword>
<keyword evidence="7 9" id="KW-0411">Iron-sulfur</keyword>
<evidence type="ECO:0000256" key="2">
    <source>
        <dbReference type="ARBA" id="ARBA00017228"/>
    </source>
</evidence>
<dbReference type="CDD" id="cd01335">
    <property type="entry name" value="Radical_SAM"/>
    <property type="match status" value="1"/>
</dbReference>
<feature type="domain" description="Radical SAM core" evidence="10">
    <location>
        <begin position="9"/>
        <end position="247"/>
    </location>
</feature>
<dbReference type="Proteomes" id="UP000004923">
    <property type="component" value="Unassembled WGS sequence"/>
</dbReference>
<name>E8LD14_9FIRM</name>
<evidence type="ECO:0000256" key="7">
    <source>
        <dbReference type="ARBA" id="ARBA00023014"/>
    </source>
</evidence>
<keyword evidence="9" id="KW-0963">Cytoplasm</keyword>
<dbReference type="SFLD" id="SFLDF00562">
    <property type="entry name" value="HemN-like__clustered_with_heat"/>
    <property type="match status" value="1"/>
</dbReference>
<sequence>MMMENKNVQPWKQYQALYLHIPFCVQKCLYCDFASYAGFGEQAKRDYTDAVCKEIALRAAEAANMAANASIYFGGGTPSVLPTECIAKLVNALKQYGFWQQPCEATIEVNPGTADLAKLQTLRSLGFDRISFGVQSLQDDELRAIGRIHNAQQALEALALARKAGFARISADLIYGLPSQTLTSLQDTLERLADTGIEHISVYGLIVEDGTPLASLVDKGRITLPDDDTAADMYELVQSFLRERGFERYEISNYAKNGQYSRHNTVYWEYHPYMAFGAAACGFDGQRRRTGLSTVKEYIGQLQSFGGDDLRASALYNVEKLSCAELLEEFMFMGLRRSEGASLAEARERFGVDVLQRFASELAPLFEQKLIAYDASTQRLRLTERGMEVGNQIFEVFVIT</sequence>
<evidence type="ECO:0000313" key="12">
    <source>
        <dbReference type="Proteomes" id="UP000004923"/>
    </source>
</evidence>
<dbReference type="GO" id="GO:0051539">
    <property type="term" value="F:4 iron, 4 sulfur cluster binding"/>
    <property type="evidence" value="ECO:0007669"/>
    <property type="project" value="UniProtKB-UniRule"/>
</dbReference>
<keyword evidence="11" id="KW-0560">Oxidoreductase</keyword>
<dbReference type="InterPro" id="IPR007197">
    <property type="entry name" value="rSAM"/>
</dbReference>
<dbReference type="SFLD" id="SFLDS00029">
    <property type="entry name" value="Radical_SAM"/>
    <property type="match status" value="1"/>
</dbReference>
<keyword evidence="8 9" id="KW-0143">Chaperone</keyword>
<proteinExistence type="inferred from homology"/>
<comment type="caution">
    <text evidence="11">The sequence shown here is derived from an EMBL/GenBank/DDBJ whole genome shotgun (WGS) entry which is preliminary data.</text>
</comment>
<keyword evidence="9" id="KW-0004">4Fe-4S</keyword>